<keyword evidence="1" id="KW-0732">Signal</keyword>
<feature type="signal peptide" evidence="1">
    <location>
        <begin position="1"/>
        <end position="26"/>
    </location>
</feature>
<evidence type="ECO:0000313" key="3">
    <source>
        <dbReference type="EMBL" id="SPE31120.1"/>
    </source>
</evidence>
<dbReference type="SUPFAM" id="SSF56935">
    <property type="entry name" value="Porins"/>
    <property type="match status" value="1"/>
</dbReference>
<dbReference type="InterPro" id="IPR013784">
    <property type="entry name" value="Carb-bd-like_fold"/>
</dbReference>
<name>A0A2N9M6R7_9BACT</name>
<proteinExistence type="predicted"/>
<dbReference type="Gene3D" id="2.60.40.1120">
    <property type="entry name" value="Carboxypeptidase-like, regulatory domain"/>
    <property type="match status" value="1"/>
</dbReference>
<dbReference type="AlphaFoldDB" id="A0A2N9M6R7"/>
<organism evidence="3 4">
    <name type="scientific">Candidatus Sulfuritelmatomonas gaucii</name>
    <dbReference type="NCBI Taxonomy" id="2043161"/>
    <lineage>
        <taxon>Bacteria</taxon>
        <taxon>Pseudomonadati</taxon>
        <taxon>Acidobacteriota</taxon>
        <taxon>Terriglobia</taxon>
        <taxon>Terriglobales</taxon>
        <taxon>Acidobacteriaceae</taxon>
        <taxon>Candidatus Sulfuritelmatomonas</taxon>
    </lineage>
</organism>
<dbReference type="EMBL" id="OKRB01000145">
    <property type="protein sequence ID" value="SPE31120.1"/>
    <property type="molecule type" value="Genomic_DNA"/>
</dbReference>
<dbReference type="InterPro" id="IPR057601">
    <property type="entry name" value="Oar-like_b-barrel"/>
</dbReference>
<evidence type="ECO:0000259" key="2">
    <source>
        <dbReference type="Pfam" id="PF25183"/>
    </source>
</evidence>
<sequence>MHLLRQSRGRLGSLLLLCVACPIAGQAPTGSITGEIHDPTGASVGGAQLVLRDVATEALRSTTASLLGSYEFPQLTPGVYDLSIEAKGFRRTVERHIVVNVGSAVHLDVTMPLGDVSETVEVNAEPPLIEPDKVSIGSIVDLHSIQYLPLEDRQFLNLDLIAPGTIPGAPGTRVAGSSVETFSVVGMRSQSNNYTLDGISNNDPHINGPLNLFRIADAVQEFNVETSIPGAEAGRNSGAQVSIITKSGGNAYHGTLFYYVRNDALDATPFFLSRAGLPKNPLHRNQFGGTVGGFIRRDKAFWFASFESYDQSVQDPATGRVPTDTERAEVTDPVFQTLLSFWPRANTPQLLLATGMNWAGTTPDEAKDETYLWRIDQNLTHNHRLTGRFVWLTGSTLVRQTSPFDGTINNSPGQLSLLVQDTYSTDRLVNEGRFGYSRNKAFLQPADANINPALIFVDSTGKTLPGYIDTRVDPLNGGLPTITITGFTGGGLGVGGGYPQGRTTNSYEFLDDLSLIGPCGDSRHTLNLGAGARSEIANLFLNAFFRGSISFPNWNAYGSGQPSRGSLATGPSETFRRWSRIPVYLYAQDEFRSRANLTFNFGLRWEYPGALTELGNRGSNFVPGVGQMILNSNSRIDVDPTQLGRAALLQTPVNTWLPRNGQFSVPNKNFAPFIGVAYSPAIWPRMFGHSSTVIRAGFRISYDDIFDDVPALMGLNFPPALSTTLPRGSYTWATVLNQNLRLFASDPTVLPQGQRGILTFSAIDTHPSSPYSMNYAFEMQRQLGKSLSLEVSYTGSQGRRLAVTLDPNQPVVMVNDPTKRGDQAPNQRTFPYPQYSNILQAAFVSNSNFNGLALVAHERMTRGLNFTASYELSKSLDDNSGFFPSDGDSAIYADSKNRTLNYGRSSFDVRQHVIASFVYKLPTRLTGAIGRRVVPRQILEGWAVSGVTTFRSGFPFTVLASSDTDFTGLNRWTPAGGFSDRVDIKPGITVVPQNMSNPDYAFDPEVFSFPQAGRPGNVGRNSLIGPQMIDQDFAILRDLPIRKTRQAQFRVEAFNLFNHTNFELPENRLDQSSVGKIGASYDPRLIQLSLRFQW</sequence>
<dbReference type="Pfam" id="PF13620">
    <property type="entry name" value="CarboxypepD_reg"/>
    <property type="match status" value="1"/>
</dbReference>
<feature type="chain" id="PRO_5014640854" evidence="1">
    <location>
        <begin position="27"/>
        <end position="1094"/>
    </location>
</feature>
<dbReference type="SUPFAM" id="SSF49452">
    <property type="entry name" value="Starch-binding domain-like"/>
    <property type="match status" value="1"/>
</dbReference>
<dbReference type="OrthoDB" id="97893at2"/>
<feature type="domain" description="TonB-dependent transporter Oar-like beta-barrel" evidence="2">
    <location>
        <begin position="244"/>
        <end position="328"/>
    </location>
</feature>
<accession>A0A2N9M6R7</accession>
<gene>
    <name evidence="3" type="ORF">SBA5_830010</name>
</gene>
<dbReference type="GO" id="GO:0030246">
    <property type="term" value="F:carbohydrate binding"/>
    <property type="evidence" value="ECO:0007669"/>
    <property type="project" value="InterPro"/>
</dbReference>
<dbReference type="Proteomes" id="UP000239735">
    <property type="component" value="Unassembled WGS sequence"/>
</dbReference>
<evidence type="ECO:0000256" key="1">
    <source>
        <dbReference type="SAM" id="SignalP"/>
    </source>
</evidence>
<protein>
    <submittedName>
        <fullName evidence="3">Putative Cna B domain protein</fullName>
    </submittedName>
</protein>
<evidence type="ECO:0000313" key="4">
    <source>
        <dbReference type="Proteomes" id="UP000239735"/>
    </source>
</evidence>
<reference evidence="4" key="1">
    <citation type="submission" date="2018-02" db="EMBL/GenBank/DDBJ databases">
        <authorList>
            <person name="Hausmann B."/>
        </authorList>
    </citation>
    <scope>NUCLEOTIDE SEQUENCE [LARGE SCALE GENOMIC DNA]</scope>
    <source>
        <strain evidence="4">Peat soil MAG SbA5</strain>
    </source>
</reference>
<dbReference type="Pfam" id="PF25183">
    <property type="entry name" value="OMP_b-brl_4"/>
    <property type="match status" value="2"/>
</dbReference>
<feature type="domain" description="TonB-dependent transporter Oar-like beta-barrel" evidence="2">
    <location>
        <begin position="331"/>
        <end position="1087"/>
    </location>
</feature>